<evidence type="ECO:0000256" key="1">
    <source>
        <dbReference type="SAM" id="SignalP"/>
    </source>
</evidence>
<reference evidence="2 3" key="1">
    <citation type="journal article" date="2014" name="Genome Announc.">
        <title>Draft genome sequence of the pathogenic fungus Scedosporium apiospermum.</title>
        <authorList>
            <person name="Vandeputte P."/>
            <person name="Ghamrawi S."/>
            <person name="Rechenmann M."/>
            <person name="Iltis A."/>
            <person name="Giraud S."/>
            <person name="Fleury M."/>
            <person name="Thornton C."/>
            <person name="Delhaes L."/>
            <person name="Meyer W."/>
            <person name="Papon N."/>
            <person name="Bouchara J.P."/>
        </authorList>
    </citation>
    <scope>NUCLEOTIDE SEQUENCE [LARGE SCALE GENOMIC DNA]</scope>
    <source>
        <strain evidence="2 3">IHEM 14462</strain>
    </source>
</reference>
<evidence type="ECO:0000313" key="2">
    <source>
        <dbReference type="EMBL" id="KEZ45001.1"/>
    </source>
</evidence>
<accession>A0A084GCD9</accession>
<dbReference type="KEGG" id="sapo:SAPIO_CDS2391"/>
<dbReference type="Proteomes" id="UP000028545">
    <property type="component" value="Unassembled WGS sequence"/>
</dbReference>
<dbReference type="EMBL" id="JOWA01000086">
    <property type="protein sequence ID" value="KEZ45001.1"/>
    <property type="molecule type" value="Genomic_DNA"/>
</dbReference>
<gene>
    <name evidence="2" type="ORF">SAPIO_CDS2391</name>
</gene>
<sequence>MPTLIASIVAAATAVSALSYNGASPVRQVIANLKAVSPGDSFIHLGSDGVLRVFTPDFQVSDMAPLDPIQIAELIQILPATEGTPDFTGVDGRNAPESTLRQPSDRIVAEAAEMVQKTSAQLESPNVNTLQARQRGCWDVLYGYSERFSEQFN</sequence>
<dbReference type="GeneID" id="27721463"/>
<comment type="caution">
    <text evidence="2">The sequence shown here is derived from an EMBL/GenBank/DDBJ whole genome shotgun (WGS) entry which is preliminary data.</text>
</comment>
<proteinExistence type="predicted"/>
<dbReference type="AlphaFoldDB" id="A0A084GCD9"/>
<dbReference type="OrthoDB" id="3660917at2759"/>
<dbReference type="RefSeq" id="XP_016644800.1">
    <property type="nucleotide sequence ID" value="XM_016785424.1"/>
</dbReference>
<name>A0A084GCD9_PSEDA</name>
<dbReference type="HOGENOM" id="CLU_1714350_0_0_1"/>
<keyword evidence="3" id="KW-1185">Reference proteome</keyword>
<evidence type="ECO:0000313" key="3">
    <source>
        <dbReference type="Proteomes" id="UP000028545"/>
    </source>
</evidence>
<organism evidence="2 3">
    <name type="scientific">Pseudallescheria apiosperma</name>
    <name type="common">Scedosporium apiospermum</name>
    <dbReference type="NCBI Taxonomy" id="563466"/>
    <lineage>
        <taxon>Eukaryota</taxon>
        <taxon>Fungi</taxon>
        <taxon>Dikarya</taxon>
        <taxon>Ascomycota</taxon>
        <taxon>Pezizomycotina</taxon>
        <taxon>Sordariomycetes</taxon>
        <taxon>Hypocreomycetidae</taxon>
        <taxon>Microascales</taxon>
        <taxon>Microascaceae</taxon>
        <taxon>Scedosporium</taxon>
    </lineage>
</organism>
<dbReference type="VEuPathDB" id="FungiDB:SAPIO_CDS2391"/>
<feature type="signal peptide" evidence="1">
    <location>
        <begin position="1"/>
        <end position="17"/>
    </location>
</feature>
<keyword evidence="1" id="KW-0732">Signal</keyword>
<protein>
    <submittedName>
        <fullName evidence="2">Uncharacterized protein</fullName>
    </submittedName>
</protein>
<feature type="chain" id="PRO_5001775633" evidence="1">
    <location>
        <begin position="18"/>
        <end position="153"/>
    </location>
</feature>